<protein>
    <submittedName>
        <fullName evidence="1">Uncharacterized protein</fullName>
    </submittedName>
</protein>
<keyword evidence="3" id="KW-1185">Reference proteome</keyword>
<dbReference type="Proteomes" id="UP000681722">
    <property type="component" value="Unassembled WGS sequence"/>
</dbReference>
<reference evidence="1" key="1">
    <citation type="submission" date="2021-02" db="EMBL/GenBank/DDBJ databases">
        <authorList>
            <person name="Nowell W R."/>
        </authorList>
    </citation>
    <scope>NUCLEOTIDE SEQUENCE</scope>
</reference>
<evidence type="ECO:0000313" key="2">
    <source>
        <dbReference type="EMBL" id="CAF4005632.1"/>
    </source>
</evidence>
<dbReference type="EMBL" id="CAJNOQ010010076">
    <property type="protein sequence ID" value="CAF1242092.1"/>
    <property type="molecule type" value="Genomic_DNA"/>
</dbReference>
<organism evidence="1 3">
    <name type="scientific">Didymodactylos carnosus</name>
    <dbReference type="NCBI Taxonomy" id="1234261"/>
    <lineage>
        <taxon>Eukaryota</taxon>
        <taxon>Metazoa</taxon>
        <taxon>Spiralia</taxon>
        <taxon>Gnathifera</taxon>
        <taxon>Rotifera</taxon>
        <taxon>Eurotatoria</taxon>
        <taxon>Bdelloidea</taxon>
        <taxon>Philodinida</taxon>
        <taxon>Philodinidae</taxon>
        <taxon>Didymodactylos</taxon>
    </lineage>
</organism>
<dbReference type="EMBL" id="CAJOBC010010891">
    <property type="protein sequence ID" value="CAF4005632.1"/>
    <property type="molecule type" value="Genomic_DNA"/>
</dbReference>
<dbReference type="AlphaFoldDB" id="A0A814Z9D9"/>
<evidence type="ECO:0000313" key="3">
    <source>
        <dbReference type="Proteomes" id="UP000663829"/>
    </source>
</evidence>
<proteinExistence type="predicted"/>
<sequence>MNDNSYDLSISSKFPEEQSYLQENNNSVDAGTIMLSVCLLRQTFDAAYQNFDHINKKLDYLQYFSPNMFWEFTPLLLRNMMGLLTTNEKQFHEFKLTDQIYDIFKIDLVSNSDKWQKISSISYDILNCRNSKHISPKHYLIGELLSKHDNSLQLLETINKLGHCCSYDTLIRLHTEVAKQESTLFNIPSNALKNCFSIKAVDNFDYCPETIHGRDSLHIVTQIIIQNPTNYIHQQPPSSTPVHIKSTNDKAELINRPRQRNYNSVSPPQHSTL</sequence>
<evidence type="ECO:0000313" key="1">
    <source>
        <dbReference type="EMBL" id="CAF1242092.1"/>
    </source>
</evidence>
<gene>
    <name evidence="1" type="ORF">GPM918_LOCUS25708</name>
    <name evidence="2" type="ORF">SRO942_LOCUS25739</name>
</gene>
<dbReference type="OrthoDB" id="5949994at2759"/>
<accession>A0A814Z9D9</accession>
<name>A0A814Z9D9_9BILA</name>
<comment type="caution">
    <text evidence="1">The sequence shown here is derived from an EMBL/GenBank/DDBJ whole genome shotgun (WGS) entry which is preliminary data.</text>
</comment>
<dbReference type="Proteomes" id="UP000663829">
    <property type="component" value="Unassembled WGS sequence"/>
</dbReference>